<dbReference type="EMBL" id="JARH01001065">
    <property type="protein sequence ID" value="EXF73405.1"/>
    <property type="molecule type" value="Genomic_DNA"/>
</dbReference>
<dbReference type="Proteomes" id="UP000020467">
    <property type="component" value="Unassembled WGS sequence"/>
</dbReference>
<gene>
    <name evidence="2" type="ORF">CFIO01_11449</name>
</gene>
<sequence>MTRLTTSVQTPNGGREVWCLAAYLVHRTDWTQEANDQRRSMFVGVLPSTDFDVSYYWTLQVGMRKTSINGPNTNASKQASKPWAPASSSPRPPPLALSSIVCPVMEVTRPGWREEREENVWRSGRARGGDLEAGPKCMHRAPKLP</sequence>
<dbReference type="OrthoDB" id="10530058at2759"/>
<dbReference type="KEGG" id="cfj:CFIO01_11449"/>
<evidence type="ECO:0000256" key="1">
    <source>
        <dbReference type="SAM" id="MobiDB-lite"/>
    </source>
</evidence>
<comment type="caution">
    <text evidence="2">The sequence shown here is derived from an EMBL/GenBank/DDBJ whole genome shotgun (WGS) entry which is preliminary data.</text>
</comment>
<evidence type="ECO:0000313" key="2">
    <source>
        <dbReference type="EMBL" id="EXF73405.1"/>
    </source>
</evidence>
<feature type="compositionally biased region" description="Low complexity" evidence="1">
    <location>
        <begin position="75"/>
        <end position="89"/>
    </location>
</feature>
<organism evidence="2 3">
    <name type="scientific">Colletotrichum fioriniae PJ7</name>
    <dbReference type="NCBI Taxonomy" id="1445577"/>
    <lineage>
        <taxon>Eukaryota</taxon>
        <taxon>Fungi</taxon>
        <taxon>Dikarya</taxon>
        <taxon>Ascomycota</taxon>
        <taxon>Pezizomycotina</taxon>
        <taxon>Sordariomycetes</taxon>
        <taxon>Hypocreomycetidae</taxon>
        <taxon>Glomerellales</taxon>
        <taxon>Glomerellaceae</taxon>
        <taxon>Colletotrichum</taxon>
        <taxon>Colletotrichum acutatum species complex</taxon>
    </lineage>
</organism>
<evidence type="ECO:0000313" key="3">
    <source>
        <dbReference type="Proteomes" id="UP000020467"/>
    </source>
</evidence>
<protein>
    <submittedName>
        <fullName evidence="2">Uncharacterized protein</fullName>
    </submittedName>
</protein>
<keyword evidence="3" id="KW-1185">Reference proteome</keyword>
<accession>A0A010Q9R9</accession>
<feature type="region of interest" description="Disordered" evidence="1">
    <location>
        <begin position="113"/>
        <end position="145"/>
    </location>
</feature>
<proteinExistence type="predicted"/>
<dbReference type="HOGENOM" id="CLU_1786693_0_0_1"/>
<reference evidence="2 3" key="1">
    <citation type="submission" date="2014-02" db="EMBL/GenBank/DDBJ databases">
        <title>The genome sequence of Colletotrichum fioriniae PJ7.</title>
        <authorList>
            <person name="Baroncelli R."/>
            <person name="Thon M.R."/>
        </authorList>
    </citation>
    <scope>NUCLEOTIDE SEQUENCE [LARGE SCALE GENOMIC DNA]</scope>
    <source>
        <strain evidence="2 3">PJ7</strain>
    </source>
</reference>
<dbReference type="AlphaFoldDB" id="A0A010Q9R9"/>
<name>A0A010Q9R9_9PEZI</name>
<feature type="region of interest" description="Disordered" evidence="1">
    <location>
        <begin position="65"/>
        <end position="97"/>
    </location>
</feature>